<feature type="domain" description="Tail spike" evidence="1">
    <location>
        <begin position="109"/>
        <end position="489"/>
    </location>
</feature>
<dbReference type="InterPro" id="IPR010572">
    <property type="entry name" value="Tail_dom"/>
</dbReference>
<sequence>MKELVVKNKAGNYAEVLTDYDYDTFKYEYEKNNERSISLTAYKASGNEDIFDMLVNENYIIENGQYFVIKSTSLKYDSQMVLNEIVAKHIFMDFQNHYVDKDISKETLNDTQVDETNAPQYTLDTYLSFGFKNNPLGFSYEIIGDFSQTAAVSELGGQNGIEFIVAGAELFNYIYFADNKKIYFYTPDTFYKRCQIPIIYRANSDELQCDIVTTDMKTYIKGYGKKKTAEETKNYQPMKPKDFKLSGSFNKDGTWYSESSGASYTKTFTCKWGNETLTWTNKQLSRGGMVDVYLDDKKIGSYSQYSKRSKTNQIVIKKGLAKGSHTFKVVYKGAKSGVNYKKKTPRFYLGTEKTTVLNLTAELKGEDVYHVVDEYKASTFDTFGMMQAPTVFDDNATTKTQLRASMLEQLSDSPTVELATNYLGSDDDKYYIGNDDIAENNIVRFVHKPLQFNSDLKVVKITRYHSKVNKPVEVEFSNAKQDIIDIQNKINLRIKRANSAIANGSWTTDKNMQYNFMSNVVGSVLVDE</sequence>
<dbReference type="EMBL" id="LUGM01000002">
    <property type="protein sequence ID" value="KYH14876.1"/>
    <property type="molecule type" value="Genomic_DNA"/>
</dbReference>
<comment type="caution">
    <text evidence="3">The sequence shown here is derived from an EMBL/GenBank/DDBJ whole genome shotgun (WGS) entry which is preliminary data.</text>
</comment>
<protein>
    <submittedName>
        <fullName evidence="3">Peptidase</fullName>
    </submittedName>
</protein>
<dbReference type="Gene3D" id="3.55.50.40">
    <property type="match status" value="1"/>
</dbReference>
<proteinExistence type="predicted"/>
<evidence type="ECO:0000259" key="2">
    <source>
        <dbReference type="Pfam" id="PF18994"/>
    </source>
</evidence>
<gene>
    <name evidence="3" type="ORF">A0131_08820</name>
</gene>
<reference evidence="3 4" key="1">
    <citation type="submission" date="2016-02" db="EMBL/GenBank/DDBJ databases">
        <title>Draft genome sequence of hydrocarbon degrading Staphylococcus saprophyticus Strain CNV2, isolated from crude-oil contaminated soil from Noonmati Oil Refinery, Guwahati, Assam, India.</title>
        <authorList>
            <person name="Mukherjee A."/>
            <person name="Chettri B."/>
            <person name="Langpoklakpam J."/>
            <person name="Singh A.K."/>
            <person name="Chattopadhyay D.J."/>
        </authorList>
    </citation>
    <scope>NUCLEOTIDE SEQUENCE [LARGE SCALE GENOMIC DNA]</scope>
    <source>
        <strain evidence="3 4">CNV2</strain>
    </source>
</reference>
<organism evidence="3 4">
    <name type="scientific">Staphylococcus kloosii</name>
    <dbReference type="NCBI Taxonomy" id="29384"/>
    <lineage>
        <taxon>Bacteria</taxon>
        <taxon>Bacillati</taxon>
        <taxon>Bacillota</taxon>
        <taxon>Bacilli</taxon>
        <taxon>Bacillales</taxon>
        <taxon>Staphylococcaceae</taxon>
        <taxon>Staphylococcus</taxon>
    </lineage>
</organism>
<dbReference type="Proteomes" id="UP000075418">
    <property type="component" value="Unassembled WGS sequence"/>
</dbReference>
<name>A0A151A697_9STAP</name>
<dbReference type="RefSeq" id="WP_061855032.1">
    <property type="nucleotide sequence ID" value="NZ_LUGM01000002.1"/>
</dbReference>
<evidence type="ECO:0000259" key="1">
    <source>
        <dbReference type="Pfam" id="PF06605"/>
    </source>
</evidence>
<dbReference type="Gene3D" id="6.20.110.10">
    <property type="match status" value="1"/>
</dbReference>
<evidence type="ECO:0000313" key="3">
    <source>
        <dbReference type="EMBL" id="KYH14876.1"/>
    </source>
</evidence>
<dbReference type="Gene3D" id="2.60.120.260">
    <property type="entry name" value="Galactose-binding domain-like"/>
    <property type="match status" value="1"/>
</dbReference>
<dbReference type="AlphaFoldDB" id="A0A151A697"/>
<feature type="domain" description="Prophage endopeptidase tail N-terminal" evidence="2">
    <location>
        <begin position="4"/>
        <end position="89"/>
    </location>
</feature>
<dbReference type="Pfam" id="PF06605">
    <property type="entry name" value="Prophage_tail"/>
    <property type="match status" value="1"/>
</dbReference>
<dbReference type="InterPro" id="IPR044051">
    <property type="entry name" value="Prophage_tail_N"/>
</dbReference>
<evidence type="ECO:0000313" key="4">
    <source>
        <dbReference type="Proteomes" id="UP000075418"/>
    </source>
</evidence>
<dbReference type="Pfam" id="PF18994">
    <property type="entry name" value="Prophage_tailD1"/>
    <property type="match status" value="1"/>
</dbReference>
<accession>A0A151A697</accession>